<reference evidence="2" key="1">
    <citation type="submission" date="2022-11" db="UniProtKB">
        <authorList>
            <consortium name="WormBaseParasite"/>
        </authorList>
    </citation>
    <scope>IDENTIFICATION</scope>
</reference>
<evidence type="ECO:0000313" key="2">
    <source>
        <dbReference type="WBParaSite" id="JU765_v2.g13716.t1"/>
    </source>
</evidence>
<organism evidence="1 2">
    <name type="scientific">Panagrolaimus sp. JU765</name>
    <dbReference type="NCBI Taxonomy" id="591449"/>
    <lineage>
        <taxon>Eukaryota</taxon>
        <taxon>Metazoa</taxon>
        <taxon>Ecdysozoa</taxon>
        <taxon>Nematoda</taxon>
        <taxon>Chromadorea</taxon>
        <taxon>Rhabditida</taxon>
        <taxon>Tylenchina</taxon>
        <taxon>Panagrolaimomorpha</taxon>
        <taxon>Panagrolaimoidea</taxon>
        <taxon>Panagrolaimidae</taxon>
        <taxon>Panagrolaimus</taxon>
    </lineage>
</organism>
<proteinExistence type="predicted"/>
<name>A0AC34Q7K5_9BILA</name>
<sequence length="136" mass="15763">MTRPKKKEGTPGRLPRTTFIDDPFFHDSFGGFSRSPNTQRRFGGSTPRLFDDENDFFDDFRNKIPFGSLPRRQQSRSPNLPRHEPPMDYQNDRQERHIPVQRMSPNNSSMPPTGPNQTPKKVRFFCLCIVGDAHLS</sequence>
<dbReference type="WBParaSite" id="JU765_v2.g13716.t1">
    <property type="protein sequence ID" value="JU765_v2.g13716.t1"/>
    <property type="gene ID" value="JU765_v2.g13716"/>
</dbReference>
<dbReference type="Proteomes" id="UP000887576">
    <property type="component" value="Unplaced"/>
</dbReference>
<evidence type="ECO:0000313" key="1">
    <source>
        <dbReference type="Proteomes" id="UP000887576"/>
    </source>
</evidence>
<accession>A0AC34Q7K5</accession>
<protein>
    <submittedName>
        <fullName evidence="2">Uncharacterized protein</fullName>
    </submittedName>
</protein>